<dbReference type="Proteomes" id="UP000054549">
    <property type="component" value="Unassembled WGS sequence"/>
</dbReference>
<accession>A0A0C2STP5</accession>
<dbReference type="AlphaFoldDB" id="A0A0C2STP5"/>
<keyword evidence="2" id="KW-1185">Reference proteome</keyword>
<sequence>MSQNTISPSSPQQTISSPSLLNNSSTAISISIPALTARVLLSSSLSQKKTSIAVHVRTFAIQINPSSVLFKSFYNAFRTALSNMTELTSLRLFVDSKFSSAPRPVNPSTFSNLLNVSTSLAFYNLNVALCLAETIRKISIFTLIPLTPLKGIKGEKGTKVCKSF</sequence>
<name>A0A0C2STP5_AMAMK</name>
<protein>
    <submittedName>
        <fullName evidence="1">Uncharacterized protein</fullName>
    </submittedName>
</protein>
<dbReference type="EMBL" id="KN818371">
    <property type="protein sequence ID" value="KIL57409.1"/>
    <property type="molecule type" value="Genomic_DNA"/>
</dbReference>
<dbReference type="InParanoid" id="A0A0C2STP5"/>
<gene>
    <name evidence="1" type="ORF">M378DRAFT_16280</name>
</gene>
<reference evidence="1 2" key="1">
    <citation type="submission" date="2014-04" db="EMBL/GenBank/DDBJ databases">
        <title>Evolutionary Origins and Diversification of the Mycorrhizal Mutualists.</title>
        <authorList>
            <consortium name="DOE Joint Genome Institute"/>
            <consortium name="Mycorrhizal Genomics Consortium"/>
            <person name="Kohler A."/>
            <person name="Kuo A."/>
            <person name="Nagy L.G."/>
            <person name="Floudas D."/>
            <person name="Copeland A."/>
            <person name="Barry K.W."/>
            <person name="Cichocki N."/>
            <person name="Veneault-Fourrey C."/>
            <person name="LaButti K."/>
            <person name="Lindquist E.A."/>
            <person name="Lipzen A."/>
            <person name="Lundell T."/>
            <person name="Morin E."/>
            <person name="Murat C."/>
            <person name="Riley R."/>
            <person name="Ohm R."/>
            <person name="Sun H."/>
            <person name="Tunlid A."/>
            <person name="Henrissat B."/>
            <person name="Grigoriev I.V."/>
            <person name="Hibbett D.S."/>
            <person name="Martin F."/>
        </authorList>
    </citation>
    <scope>NUCLEOTIDE SEQUENCE [LARGE SCALE GENOMIC DNA]</scope>
    <source>
        <strain evidence="1 2">Koide BX008</strain>
    </source>
</reference>
<dbReference type="OrthoDB" id="613763at2759"/>
<evidence type="ECO:0000313" key="1">
    <source>
        <dbReference type="EMBL" id="KIL57409.1"/>
    </source>
</evidence>
<dbReference type="HOGENOM" id="CLU_1618559_0_0_1"/>
<organism evidence="1 2">
    <name type="scientific">Amanita muscaria (strain Koide BX008)</name>
    <dbReference type="NCBI Taxonomy" id="946122"/>
    <lineage>
        <taxon>Eukaryota</taxon>
        <taxon>Fungi</taxon>
        <taxon>Dikarya</taxon>
        <taxon>Basidiomycota</taxon>
        <taxon>Agaricomycotina</taxon>
        <taxon>Agaricomycetes</taxon>
        <taxon>Agaricomycetidae</taxon>
        <taxon>Agaricales</taxon>
        <taxon>Pluteineae</taxon>
        <taxon>Amanitaceae</taxon>
        <taxon>Amanita</taxon>
    </lineage>
</organism>
<evidence type="ECO:0000313" key="2">
    <source>
        <dbReference type="Proteomes" id="UP000054549"/>
    </source>
</evidence>
<proteinExistence type="predicted"/>